<keyword evidence="1 4" id="KW-0808">Transferase</keyword>
<dbReference type="Pfam" id="PF00583">
    <property type="entry name" value="Acetyltransf_1"/>
    <property type="match status" value="1"/>
</dbReference>
<dbReference type="PANTHER" id="PTHR43877">
    <property type="entry name" value="AMINOALKYLPHOSPHONATE N-ACETYLTRANSFERASE-RELATED-RELATED"/>
    <property type="match status" value="1"/>
</dbReference>
<dbReference type="InterPro" id="IPR050832">
    <property type="entry name" value="Bact_Acetyltransf"/>
</dbReference>
<organism evidence="4 5">
    <name type="scientific">Paenibacillus lutrae</name>
    <dbReference type="NCBI Taxonomy" id="2078573"/>
    <lineage>
        <taxon>Bacteria</taxon>
        <taxon>Bacillati</taxon>
        <taxon>Bacillota</taxon>
        <taxon>Bacilli</taxon>
        <taxon>Bacillales</taxon>
        <taxon>Paenibacillaceae</taxon>
        <taxon>Paenibacillus</taxon>
    </lineage>
</organism>
<dbReference type="Gene3D" id="3.40.630.30">
    <property type="match status" value="1"/>
</dbReference>
<dbReference type="SUPFAM" id="SSF55729">
    <property type="entry name" value="Acyl-CoA N-acyltransferases (Nat)"/>
    <property type="match status" value="1"/>
</dbReference>
<dbReference type="PROSITE" id="PS51186">
    <property type="entry name" value="GNAT"/>
    <property type="match status" value="1"/>
</dbReference>
<dbReference type="EMBL" id="RHLK01000032">
    <property type="protein sequence ID" value="MVP02596.1"/>
    <property type="molecule type" value="Genomic_DNA"/>
</dbReference>
<name>A0A7X3FMT4_9BACL</name>
<dbReference type="RefSeq" id="WP_157338941.1">
    <property type="nucleotide sequence ID" value="NZ_RHLK01000032.1"/>
</dbReference>
<keyword evidence="5" id="KW-1185">Reference proteome</keyword>
<gene>
    <name evidence="4" type="ORF">EDM21_24320</name>
</gene>
<feature type="domain" description="N-acetyltransferase" evidence="3">
    <location>
        <begin position="5"/>
        <end position="152"/>
    </location>
</feature>
<dbReference type="InterPro" id="IPR000182">
    <property type="entry name" value="GNAT_dom"/>
</dbReference>
<dbReference type="CDD" id="cd04301">
    <property type="entry name" value="NAT_SF"/>
    <property type="match status" value="1"/>
</dbReference>
<protein>
    <submittedName>
        <fullName evidence="4">GNAT family N-acetyltransferase</fullName>
    </submittedName>
</protein>
<dbReference type="AlphaFoldDB" id="A0A7X3FMT4"/>
<dbReference type="Proteomes" id="UP000490800">
    <property type="component" value="Unassembled WGS sequence"/>
</dbReference>
<proteinExistence type="predicted"/>
<evidence type="ECO:0000313" key="5">
    <source>
        <dbReference type="Proteomes" id="UP000490800"/>
    </source>
</evidence>
<evidence type="ECO:0000256" key="1">
    <source>
        <dbReference type="ARBA" id="ARBA00022679"/>
    </source>
</evidence>
<dbReference type="GO" id="GO:0016747">
    <property type="term" value="F:acyltransferase activity, transferring groups other than amino-acyl groups"/>
    <property type="evidence" value="ECO:0007669"/>
    <property type="project" value="InterPro"/>
</dbReference>
<keyword evidence="2" id="KW-0012">Acyltransferase</keyword>
<dbReference type="OrthoDB" id="9792929at2"/>
<sequence>MPVNFEVRQSTIGDLNEVAEIFNQYRIFYGQDSDVERARQFLFDRYEHRESIIFIVQDVLQKRLAGFTQLYPVFSSISLERSYLLNDLYVQEEYRKQGVGHLLLEAARDYTAQMRGKGLELATALDNERAQRLYEQHGFVKDEEYLHYFLKV</sequence>
<dbReference type="InterPro" id="IPR016181">
    <property type="entry name" value="Acyl_CoA_acyltransferase"/>
</dbReference>
<reference evidence="4 5" key="1">
    <citation type="journal article" date="2019" name="Microorganisms">
        <title>Paenibacillus lutrae sp. nov., A Chitinolytic Species Isolated from A River Otter in Castril Natural Park, Granada, Spain.</title>
        <authorList>
            <person name="Rodriguez M."/>
            <person name="Reina J.C."/>
            <person name="Bejar V."/>
            <person name="Llamas I."/>
        </authorList>
    </citation>
    <scope>NUCLEOTIDE SEQUENCE [LARGE SCALE GENOMIC DNA]</scope>
    <source>
        <strain evidence="4 5">N10</strain>
    </source>
</reference>
<accession>A0A7X3FMT4</accession>
<evidence type="ECO:0000256" key="2">
    <source>
        <dbReference type="ARBA" id="ARBA00023315"/>
    </source>
</evidence>
<evidence type="ECO:0000259" key="3">
    <source>
        <dbReference type="PROSITE" id="PS51186"/>
    </source>
</evidence>
<evidence type="ECO:0000313" key="4">
    <source>
        <dbReference type="EMBL" id="MVP02596.1"/>
    </source>
</evidence>
<comment type="caution">
    <text evidence="4">The sequence shown here is derived from an EMBL/GenBank/DDBJ whole genome shotgun (WGS) entry which is preliminary data.</text>
</comment>